<keyword evidence="2" id="KW-0436">Ligase</keyword>
<dbReference type="PANTHER" id="PTHR43201">
    <property type="entry name" value="ACYL-COA SYNTHETASE"/>
    <property type="match status" value="1"/>
</dbReference>
<feature type="domain" description="AMP-dependent synthetase/ligase" evidence="3">
    <location>
        <begin position="29"/>
        <end position="420"/>
    </location>
</feature>
<reference evidence="5" key="1">
    <citation type="submission" date="2023-04" db="EMBL/GenBank/DDBJ databases">
        <title>Complete genome sequence of Halomonas alkaliantarctica MSP3 isolated from marine sediment, Jeju Island.</title>
        <authorList>
            <person name="Park S.-J."/>
        </authorList>
    </citation>
    <scope>NUCLEOTIDE SEQUENCE</scope>
    <source>
        <strain evidence="5">MSP3</strain>
    </source>
</reference>
<name>A0ABY8LU49_9GAMM</name>
<protein>
    <submittedName>
        <fullName evidence="5">AMP-binding protein</fullName>
    </submittedName>
</protein>
<dbReference type="Proteomes" id="UP001179830">
    <property type="component" value="Chromosome"/>
</dbReference>
<dbReference type="Gene3D" id="2.30.38.10">
    <property type="entry name" value="Luciferase, Domain 3"/>
    <property type="match status" value="1"/>
</dbReference>
<accession>A0ABY8LU49</accession>
<sequence length="567" mass="62849">MASPALTQPSYSSSMAKKPLLGMTIGDKFDQIATQYADNDALIVLHQNIHWSYRQLQEEVNRCARALLSIGVNKGDRVAIWAPNCSEWTLTQFATAKIGAILVNINPSYRTHELEYALNQSGARFLVTANSFKSSDYSAMLYELAPELNASNEGELNSQKLPDLECIINLSSEKLSGMWRWSDLMQEASKVSQTDVEDLQATLQFDDAINIQYTSGTTGFPKGATLSHHNILNNGFFVAESMGFTSEDRLVIPVPLYHCFGMVMGNLGCMTHGATMIYPDEGFDPGKVLKAVHEQKATALYGVPTMFIAELDHPDFPGTDLSSLRTGIMAGSICPAEIMKQVISKMNMKGVQIAYGMTETSPVSTQTGADDSIEKRVSTVGRTQPHLENKIVDPGNGGIIPRGEIGELCTRGYSVMLKYWNNDKATAEAIDEAGWMHTGDLATMDEEGYIQIVGRIKDMVIRGGENVYPKEIEEFLYAHPSISEVQVTGVPDKKYGEELIAWVKLNSTADEVTGEELREYCKGKITHFKIPRYFKFVDEFPMTVTGKIQKFKMREISIQELGLDQES</sequence>
<evidence type="ECO:0000259" key="4">
    <source>
        <dbReference type="Pfam" id="PF13193"/>
    </source>
</evidence>
<dbReference type="RefSeq" id="WP_280106550.1">
    <property type="nucleotide sequence ID" value="NZ_CP122961.1"/>
</dbReference>
<evidence type="ECO:0000313" key="5">
    <source>
        <dbReference type="EMBL" id="WGI26964.1"/>
    </source>
</evidence>
<proteinExistence type="inferred from homology"/>
<gene>
    <name evidence="5" type="ORF">QEN58_07845</name>
</gene>
<evidence type="ECO:0000313" key="6">
    <source>
        <dbReference type="Proteomes" id="UP001179830"/>
    </source>
</evidence>
<comment type="similarity">
    <text evidence="1">Belongs to the ATP-dependent AMP-binding enzyme family.</text>
</comment>
<dbReference type="NCBIfam" id="NF009233">
    <property type="entry name" value="PRK12583.1"/>
    <property type="match status" value="1"/>
</dbReference>
<evidence type="ECO:0000256" key="2">
    <source>
        <dbReference type="ARBA" id="ARBA00022598"/>
    </source>
</evidence>
<keyword evidence="6" id="KW-1185">Reference proteome</keyword>
<dbReference type="Gene3D" id="3.40.50.980">
    <property type="match status" value="2"/>
</dbReference>
<dbReference type="EMBL" id="CP122961">
    <property type="protein sequence ID" value="WGI26964.1"/>
    <property type="molecule type" value="Genomic_DNA"/>
</dbReference>
<evidence type="ECO:0000256" key="1">
    <source>
        <dbReference type="ARBA" id="ARBA00006432"/>
    </source>
</evidence>
<dbReference type="Pfam" id="PF13193">
    <property type="entry name" value="AMP-binding_C"/>
    <property type="match status" value="1"/>
</dbReference>
<dbReference type="InterPro" id="IPR045851">
    <property type="entry name" value="AMP-bd_C_sf"/>
</dbReference>
<dbReference type="InterPro" id="IPR000873">
    <property type="entry name" value="AMP-dep_synth/lig_dom"/>
</dbReference>
<dbReference type="PROSITE" id="PS00455">
    <property type="entry name" value="AMP_BINDING"/>
    <property type="match status" value="1"/>
</dbReference>
<feature type="domain" description="AMP-binding enzyme C-terminal" evidence="4">
    <location>
        <begin position="471"/>
        <end position="547"/>
    </location>
</feature>
<dbReference type="InterPro" id="IPR025110">
    <property type="entry name" value="AMP-bd_C"/>
</dbReference>
<dbReference type="Gene3D" id="3.30.300.30">
    <property type="match status" value="1"/>
</dbReference>
<dbReference type="PANTHER" id="PTHR43201:SF5">
    <property type="entry name" value="MEDIUM-CHAIN ACYL-COA LIGASE ACSF2, MITOCHONDRIAL"/>
    <property type="match status" value="1"/>
</dbReference>
<dbReference type="CDD" id="cd05917">
    <property type="entry name" value="FACL_like_2"/>
    <property type="match status" value="1"/>
</dbReference>
<dbReference type="InterPro" id="IPR020845">
    <property type="entry name" value="AMP-binding_CS"/>
</dbReference>
<dbReference type="Pfam" id="PF00501">
    <property type="entry name" value="AMP-binding"/>
    <property type="match status" value="1"/>
</dbReference>
<dbReference type="SUPFAM" id="SSF56801">
    <property type="entry name" value="Acetyl-CoA synthetase-like"/>
    <property type="match status" value="1"/>
</dbReference>
<organism evidence="5 6">
    <name type="scientific">Halomonas alkaliantarctica</name>
    <dbReference type="NCBI Taxonomy" id="232346"/>
    <lineage>
        <taxon>Bacteria</taxon>
        <taxon>Pseudomonadati</taxon>
        <taxon>Pseudomonadota</taxon>
        <taxon>Gammaproteobacteria</taxon>
        <taxon>Oceanospirillales</taxon>
        <taxon>Halomonadaceae</taxon>
        <taxon>Halomonas</taxon>
    </lineage>
</organism>
<evidence type="ECO:0000259" key="3">
    <source>
        <dbReference type="Pfam" id="PF00501"/>
    </source>
</evidence>